<dbReference type="EMBL" id="JAMKOV010000001">
    <property type="protein sequence ID" value="KAI8046024.1"/>
    <property type="molecule type" value="Genomic_DNA"/>
</dbReference>
<evidence type="ECO:0000313" key="2">
    <source>
        <dbReference type="Proteomes" id="UP001059596"/>
    </source>
</evidence>
<evidence type="ECO:0000313" key="1">
    <source>
        <dbReference type="EMBL" id="KAI8046024.1"/>
    </source>
</evidence>
<dbReference type="Proteomes" id="UP001059596">
    <property type="component" value="Chromosome 3R"/>
</dbReference>
<sequence>MYPNTFELYQNVQMGLRAQAYVKFVNVTEMMPMPARFYFNDELLCFIELRRGIVPYQGIAMELSIPLQTLRNVQKSRPKMHPIFPRIQPSINIV</sequence>
<reference evidence="1" key="1">
    <citation type="journal article" date="2023" name="Genome Biol. Evol.">
        <title>Long-read-based Genome Assembly of Drosophila gunungcola Reveals Fewer Chemosensory Genes in Flower-breeding Species.</title>
        <authorList>
            <person name="Negi A."/>
            <person name="Liao B.Y."/>
            <person name="Yeh S.D."/>
        </authorList>
    </citation>
    <scope>NUCLEOTIDE SEQUENCE</scope>
    <source>
        <strain evidence="1">Sukarami</strain>
    </source>
</reference>
<gene>
    <name evidence="1" type="ORF">M5D96_002224</name>
</gene>
<name>A0A9Q0BW55_9MUSC</name>
<protein>
    <submittedName>
        <fullName evidence="1">Uncharacterized protein</fullName>
    </submittedName>
</protein>
<organism evidence="1 2">
    <name type="scientific">Drosophila gunungcola</name>
    <name type="common">fruit fly</name>
    <dbReference type="NCBI Taxonomy" id="103775"/>
    <lineage>
        <taxon>Eukaryota</taxon>
        <taxon>Metazoa</taxon>
        <taxon>Ecdysozoa</taxon>
        <taxon>Arthropoda</taxon>
        <taxon>Hexapoda</taxon>
        <taxon>Insecta</taxon>
        <taxon>Pterygota</taxon>
        <taxon>Neoptera</taxon>
        <taxon>Endopterygota</taxon>
        <taxon>Diptera</taxon>
        <taxon>Brachycera</taxon>
        <taxon>Muscomorpha</taxon>
        <taxon>Ephydroidea</taxon>
        <taxon>Drosophilidae</taxon>
        <taxon>Drosophila</taxon>
        <taxon>Sophophora</taxon>
    </lineage>
</organism>
<accession>A0A9Q0BW55</accession>
<comment type="caution">
    <text evidence="1">The sequence shown here is derived from an EMBL/GenBank/DDBJ whole genome shotgun (WGS) entry which is preliminary data.</text>
</comment>
<proteinExistence type="predicted"/>
<keyword evidence="2" id="KW-1185">Reference proteome</keyword>
<dbReference type="AlphaFoldDB" id="A0A9Q0BW55"/>